<comment type="function">
    <text evidence="9">Functions as a component of the nuclear pore complex (NPC).</text>
</comment>
<keyword evidence="4 9" id="KW-0509">mRNA transport</keyword>
<keyword evidence="5 9" id="KW-0653">Protein transport</keyword>
<evidence type="ECO:0000256" key="2">
    <source>
        <dbReference type="ARBA" id="ARBA00005573"/>
    </source>
</evidence>
<evidence type="ECO:0000313" key="10">
    <source>
        <dbReference type="EMBL" id="KIH54230.1"/>
    </source>
</evidence>
<evidence type="ECO:0000256" key="1">
    <source>
        <dbReference type="ARBA" id="ARBA00004567"/>
    </source>
</evidence>
<reference evidence="10 11" key="1">
    <citation type="submission" date="2013-12" db="EMBL/GenBank/DDBJ databases">
        <title>Draft genome of the parsitic nematode Ancylostoma duodenale.</title>
        <authorList>
            <person name="Mitreva M."/>
        </authorList>
    </citation>
    <scope>NUCLEOTIDE SEQUENCE [LARGE SCALE GENOMIC DNA]</scope>
    <source>
        <strain evidence="10 11">Zhejiang</strain>
    </source>
</reference>
<evidence type="ECO:0000256" key="4">
    <source>
        <dbReference type="ARBA" id="ARBA00022816"/>
    </source>
</evidence>
<keyword evidence="7 9" id="KW-0906">Nuclear pore complex</keyword>
<comment type="subcellular location">
    <subcellularLocation>
        <location evidence="1 9">Nucleus</location>
        <location evidence="1 9">Nuclear pore complex</location>
    </subcellularLocation>
</comment>
<dbReference type="GO" id="GO:0031080">
    <property type="term" value="C:nuclear pore outer ring"/>
    <property type="evidence" value="ECO:0007669"/>
    <property type="project" value="TreeGrafter"/>
</dbReference>
<dbReference type="GO" id="GO:0006406">
    <property type="term" value="P:mRNA export from nucleus"/>
    <property type="evidence" value="ECO:0007669"/>
    <property type="project" value="TreeGrafter"/>
</dbReference>
<evidence type="ECO:0000256" key="9">
    <source>
        <dbReference type="RuleBase" id="RU365073"/>
    </source>
</evidence>
<dbReference type="PANTHER" id="PTHR13373">
    <property type="entry name" value="FROUNT PROTEIN-RELATED"/>
    <property type="match status" value="1"/>
</dbReference>
<dbReference type="GO" id="GO:0006606">
    <property type="term" value="P:protein import into nucleus"/>
    <property type="evidence" value="ECO:0007669"/>
    <property type="project" value="TreeGrafter"/>
</dbReference>
<protein>
    <recommendedName>
        <fullName evidence="9">Nuclear pore complex protein Nup85</fullName>
    </recommendedName>
</protein>
<dbReference type="OrthoDB" id="17644at2759"/>
<gene>
    <name evidence="10" type="ORF">ANCDUO_15625</name>
</gene>
<keyword evidence="9" id="KW-0472">Membrane</keyword>
<evidence type="ECO:0000313" key="11">
    <source>
        <dbReference type="Proteomes" id="UP000054047"/>
    </source>
</evidence>
<dbReference type="PANTHER" id="PTHR13373:SF21">
    <property type="entry name" value="NUCLEAR PORE COMPLEX PROTEIN NUP85"/>
    <property type="match status" value="1"/>
</dbReference>
<dbReference type="Proteomes" id="UP000054047">
    <property type="component" value="Unassembled WGS sequence"/>
</dbReference>
<accession>A0A0C2G016</accession>
<dbReference type="GO" id="GO:0031965">
    <property type="term" value="C:nuclear membrane"/>
    <property type="evidence" value="ECO:0007669"/>
    <property type="project" value="UniProtKB-UniRule"/>
</dbReference>
<evidence type="ECO:0000256" key="7">
    <source>
        <dbReference type="ARBA" id="ARBA00023132"/>
    </source>
</evidence>
<keyword evidence="11" id="KW-1185">Reference proteome</keyword>
<evidence type="ECO:0000256" key="8">
    <source>
        <dbReference type="ARBA" id="ARBA00023242"/>
    </source>
</evidence>
<name>A0A0C2G016_9BILA</name>
<sequence length="610" mass="68995">LIRTCPGNSHFRCDNVAISVPTSQPSAIFHEHVPTLQLAYSNPIVRQLLIEMHVVFEKCRQTAQIGKLTALETLSISREYRSALLHCADEIGGDDENIHMRDFTIWTLFETMFFKQGDTPICLDLISWGLESFTFVDKLVQKAFKELDEGVEVGGGSYWRTVCMVLIGCRFDTCIDFLSLLKGDKAAEKFINVLSNLDWNWLTDEGKIPKLDRWKHELSSLISSGAFNSNRNILFLAQLLNGDRKNLERAASAVIGEWWHLMPFYTFVKNATVAYNELGPIAQECRELFDNLEQCGDAEFDPFLSILCMKDISVLQNLISNPWLSVHLIDTLLHTDSEYASLSALVEIRDFLLMDYASGLIENIRGVSITETERVAFSLWEIGADYLLQCGSEGRLRLENHIEAMYLEDEAMAENLMRICVEQELDDSKACIVNTMTYRYLREGEWSAALSWALRGGRGPALDTAVNRIVWHADKSELATLSLLDHLADYVAELESPSLAFLFNYYRFHRSLGLGDVRSAAPILVSLISSTNVPQSFHKILFGYLMLILADAPQVQIPPENLHELVSFFRQYSIDNADNVEDSSEDTVRSLKHLLLTRLADAEMASVCVQ</sequence>
<organism evidence="10 11">
    <name type="scientific">Ancylostoma duodenale</name>
    <dbReference type="NCBI Taxonomy" id="51022"/>
    <lineage>
        <taxon>Eukaryota</taxon>
        <taxon>Metazoa</taxon>
        <taxon>Ecdysozoa</taxon>
        <taxon>Nematoda</taxon>
        <taxon>Chromadorea</taxon>
        <taxon>Rhabditida</taxon>
        <taxon>Rhabditina</taxon>
        <taxon>Rhabditomorpha</taxon>
        <taxon>Strongyloidea</taxon>
        <taxon>Ancylostomatidae</taxon>
        <taxon>Ancylostomatinae</taxon>
        <taxon>Ancylostoma</taxon>
    </lineage>
</organism>
<keyword evidence="6 9" id="KW-0811">Translocation</keyword>
<comment type="subunit">
    <text evidence="9">Component of the nuclear pore complex (NPC).</text>
</comment>
<dbReference type="EMBL" id="KN739467">
    <property type="protein sequence ID" value="KIH54230.1"/>
    <property type="molecule type" value="Genomic_DNA"/>
</dbReference>
<proteinExistence type="inferred from homology"/>
<evidence type="ECO:0000256" key="5">
    <source>
        <dbReference type="ARBA" id="ARBA00022927"/>
    </source>
</evidence>
<dbReference type="InterPro" id="IPR011502">
    <property type="entry name" value="Nucleoporin_Nup85"/>
</dbReference>
<dbReference type="AlphaFoldDB" id="A0A0C2G016"/>
<evidence type="ECO:0000256" key="6">
    <source>
        <dbReference type="ARBA" id="ARBA00023010"/>
    </source>
</evidence>
<keyword evidence="3 9" id="KW-0813">Transport</keyword>
<feature type="non-terminal residue" evidence="10">
    <location>
        <position position="1"/>
    </location>
</feature>
<dbReference type="GO" id="GO:0045893">
    <property type="term" value="P:positive regulation of DNA-templated transcription"/>
    <property type="evidence" value="ECO:0007669"/>
    <property type="project" value="TreeGrafter"/>
</dbReference>
<dbReference type="Pfam" id="PF07575">
    <property type="entry name" value="Nucleopor_Nup85"/>
    <property type="match status" value="1"/>
</dbReference>
<keyword evidence="8 9" id="KW-0539">Nucleus</keyword>
<dbReference type="GO" id="GO:0017056">
    <property type="term" value="F:structural constituent of nuclear pore"/>
    <property type="evidence" value="ECO:0007669"/>
    <property type="project" value="TreeGrafter"/>
</dbReference>
<comment type="similarity">
    <text evidence="2 9">Belongs to the nucleoporin Nup85 family.</text>
</comment>
<evidence type="ECO:0000256" key="3">
    <source>
        <dbReference type="ARBA" id="ARBA00022448"/>
    </source>
</evidence>